<name>A0A9X6NL58_HYPEX</name>
<dbReference type="EMBL" id="MTYJ01000571">
    <property type="protein sequence ID" value="OWA55184.1"/>
    <property type="molecule type" value="Genomic_DNA"/>
</dbReference>
<dbReference type="Proteomes" id="UP000192578">
    <property type="component" value="Unassembled WGS sequence"/>
</dbReference>
<reference evidence="2" key="1">
    <citation type="submission" date="2017-01" db="EMBL/GenBank/DDBJ databases">
        <title>Comparative genomics of anhydrobiosis in the tardigrade Hypsibius dujardini.</title>
        <authorList>
            <person name="Yoshida Y."/>
            <person name="Koutsovoulos G."/>
            <person name="Laetsch D."/>
            <person name="Stevens L."/>
            <person name="Kumar S."/>
            <person name="Horikawa D."/>
            <person name="Ishino K."/>
            <person name="Komine S."/>
            <person name="Tomita M."/>
            <person name="Blaxter M."/>
            <person name="Arakawa K."/>
        </authorList>
    </citation>
    <scope>NUCLEOTIDE SEQUENCE [LARGE SCALE GENOMIC DNA]</scope>
    <source>
        <strain evidence="2">Z151</strain>
    </source>
</reference>
<accession>A0A9X6NL58</accession>
<organism evidence="1 2">
    <name type="scientific">Hypsibius exemplaris</name>
    <name type="common">Freshwater tardigrade</name>
    <dbReference type="NCBI Taxonomy" id="2072580"/>
    <lineage>
        <taxon>Eukaryota</taxon>
        <taxon>Metazoa</taxon>
        <taxon>Ecdysozoa</taxon>
        <taxon>Tardigrada</taxon>
        <taxon>Eutardigrada</taxon>
        <taxon>Parachela</taxon>
        <taxon>Hypsibioidea</taxon>
        <taxon>Hypsibiidae</taxon>
        <taxon>Hypsibius</taxon>
    </lineage>
</organism>
<comment type="caution">
    <text evidence="1">The sequence shown here is derived from an EMBL/GenBank/DDBJ whole genome shotgun (WGS) entry which is preliminary data.</text>
</comment>
<keyword evidence="2" id="KW-1185">Reference proteome</keyword>
<evidence type="ECO:0000313" key="1">
    <source>
        <dbReference type="EMBL" id="OWA55184.1"/>
    </source>
</evidence>
<proteinExistence type="predicted"/>
<sequence length="90" mass="9714">MYSSNASNALQRSLTIAFRPCPSWGSLMIEIRTGLPLATLRSPSGGEILGTLGWREWVAEGMRISGKGNALAVAIYFIRRADLCSGVVSR</sequence>
<protein>
    <submittedName>
        <fullName evidence="1">Uncharacterized protein</fullName>
    </submittedName>
</protein>
<dbReference type="AlphaFoldDB" id="A0A9X6NL58"/>
<gene>
    <name evidence="1" type="ORF">BV898_19571</name>
</gene>
<evidence type="ECO:0000313" key="2">
    <source>
        <dbReference type="Proteomes" id="UP000192578"/>
    </source>
</evidence>